<feature type="transmembrane region" description="Helical" evidence="1">
    <location>
        <begin position="22"/>
        <end position="40"/>
    </location>
</feature>
<evidence type="ECO:0000313" key="2">
    <source>
        <dbReference type="EMBL" id="KAA0978721.1"/>
    </source>
</evidence>
<keyword evidence="1" id="KW-0472">Membrane</keyword>
<evidence type="ECO:0000313" key="3">
    <source>
        <dbReference type="Proteomes" id="UP000323856"/>
    </source>
</evidence>
<proteinExistence type="predicted"/>
<dbReference type="EMBL" id="VOBL01000004">
    <property type="protein sequence ID" value="KAA0978721.1"/>
    <property type="molecule type" value="Genomic_DNA"/>
</dbReference>
<feature type="transmembrane region" description="Helical" evidence="1">
    <location>
        <begin position="46"/>
        <end position="65"/>
    </location>
</feature>
<protein>
    <recommendedName>
        <fullName evidence="4">AtpZ/AtpI family protein</fullName>
    </recommendedName>
</protein>
<dbReference type="Proteomes" id="UP000323856">
    <property type="component" value="Unassembled WGS sequence"/>
</dbReference>
<reference evidence="2 3" key="1">
    <citation type="submission" date="2019-07" db="EMBL/GenBank/DDBJ databases">
        <title>Analysis of the biochemical properties, biological activity and biotechnological potential of siderophores and biosurfactants produced by Antarctic psychrotolerant bacteria.</title>
        <authorList>
            <person name="Styczynski M."/>
            <person name="Krucon T."/>
            <person name="Decewicz P."/>
            <person name="Dziewit L."/>
        </authorList>
    </citation>
    <scope>NUCLEOTIDE SEQUENCE [LARGE SCALE GENOMIC DNA]</scope>
    <source>
        <strain evidence="2 3">ANT_H27</strain>
    </source>
</reference>
<accession>A0A5B0ELE0</accession>
<keyword evidence="1" id="KW-0812">Transmembrane</keyword>
<name>A0A5B0ELE0_9MICC</name>
<dbReference type="AlphaFoldDB" id="A0A5B0ELE0"/>
<dbReference type="RefSeq" id="WP_007270052.1">
    <property type="nucleotide sequence ID" value="NZ_JBITUG010000006.1"/>
</dbReference>
<evidence type="ECO:0008006" key="4">
    <source>
        <dbReference type="Google" id="ProtNLM"/>
    </source>
</evidence>
<comment type="caution">
    <text evidence="2">The sequence shown here is derived from an EMBL/GenBank/DDBJ whole genome shotgun (WGS) entry which is preliminary data.</text>
</comment>
<gene>
    <name evidence="2" type="ORF">FQ154_05700</name>
</gene>
<keyword evidence="1" id="KW-1133">Transmembrane helix</keyword>
<sequence length="84" mass="9488">MENPDLNPNPKPTTKRASAREYVNYVVGGLIAWGLIGWGLDLLLDTRWIVFLSALIGATAGWFLARHHLRHRRRGLSASHEIDQ</sequence>
<evidence type="ECO:0000256" key="1">
    <source>
        <dbReference type="SAM" id="Phobius"/>
    </source>
</evidence>
<organism evidence="2 3">
    <name type="scientific">Paeniglutamicibacter gangotriensis</name>
    <dbReference type="NCBI Taxonomy" id="254787"/>
    <lineage>
        <taxon>Bacteria</taxon>
        <taxon>Bacillati</taxon>
        <taxon>Actinomycetota</taxon>
        <taxon>Actinomycetes</taxon>
        <taxon>Micrococcales</taxon>
        <taxon>Micrococcaceae</taxon>
        <taxon>Paeniglutamicibacter</taxon>
    </lineage>
</organism>